<dbReference type="Pfam" id="PF08686">
    <property type="entry name" value="PLAC"/>
    <property type="match status" value="1"/>
</dbReference>
<dbReference type="PANTHER" id="PTHR13723">
    <property type="entry name" value="ADAMTS A DISINTEGRIN AND METALLOPROTEASE WITH THROMBOSPONDIN MOTIFS PROTEASE"/>
    <property type="match status" value="1"/>
</dbReference>
<accession>A0A9D3PIV3</accession>
<name>A0A9D3PIV3_MEGAT</name>
<protein>
    <recommendedName>
        <fullName evidence="5">PLAC domain-containing protein</fullName>
    </recommendedName>
</protein>
<comment type="subcellular location">
    <subcellularLocation>
        <location evidence="1">Secreted</location>
    </subcellularLocation>
</comment>
<dbReference type="Proteomes" id="UP001046870">
    <property type="component" value="Chromosome 20"/>
</dbReference>
<gene>
    <name evidence="6" type="ORF">MATL_G00224760</name>
</gene>
<evidence type="ECO:0000256" key="3">
    <source>
        <dbReference type="ARBA" id="ARBA00022729"/>
    </source>
</evidence>
<dbReference type="GO" id="GO:0030198">
    <property type="term" value="P:extracellular matrix organization"/>
    <property type="evidence" value="ECO:0007669"/>
    <property type="project" value="TreeGrafter"/>
</dbReference>
<evidence type="ECO:0000313" key="6">
    <source>
        <dbReference type="EMBL" id="KAG7458830.1"/>
    </source>
</evidence>
<feature type="domain" description="PLAC" evidence="5">
    <location>
        <begin position="136"/>
        <end position="173"/>
    </location>
</feature>
<sequence length="182" mass="20510">DERPEELTPCDIGPCQHRLEWYTGPWGQCSSECGNGTQSRSVVCLLHSNGSLEVTAPSNCSHLPRPPDTQTCHLKKCGAKWFVTEWSACSRSCETGYRVREVRCMTDDMTQSSGCDPSLTPDDREECNTHPCVPEIDEKCRDMYYNCNVVVQARLCVYSYYRTACCVSCTKVSQREARLSGR</sequence>
<feature type="non-terminal residue" evidence="6">
    <location>
        <position position="182"/>
    </location>
</feature>
<dbReference type="AlphaFoldDB" id="A0A9D3PIV3"/>
<dbReference type="FunFam" id="2.20.100.10:FF:000005">
    <property type="entry name" value="ADAM metallopeptidase with thrombospondin type 1 motif 9"/>
    <property type="match status" value="2"/>
</dbReference>
<dbReference type="InterPro" id="IPR050439">
    <property type="entry name" value="ADAMTS_ADAMTS-like"/>
</dbReference>
<dbReference type="SUPFAM" id="SSF82895">
    <property type="entry name" value="TSP-1 type 1 repeat"/>
    <property type="match status" value="2"/>
</dbReference>
<evidence type="ECO:0000256" key="4">
    <source>
        <dbReference type="ARBA" id="ARBA00022737"/>
    </source>
</evidence>
<proteinExistence type="predicted"/>
<dbReference type="InterPro" id="IPR000884">
    <property type="entry name" value="TSP1_rpt"/>
</dbReference>
<reference evidence="6" key="1">
    <citation type="submission" date="2021-01" db="EMBL/GenBank/DDBJ databases">
        <authorList>
            <person name="Zahm M."/>
            <person name="Roques C."/>
            <person name="Cabau C."/>
            <person name="Klopp C."/>
            <person name="Donnadieu C."/>
            <person name="Jouanno E."/>
            <person name="Lampietro C."/>
            <person name="Louis A."/>
            <person name="Herpin A."/>
            <person name="Echchiki A."/>
            <person name="Berthelot C."/>
            <person name="Parey E."/>
            <person name="Roest-Crollius H."/>
            <person name="Braasch I."/>
            <person name="Postlethwait J."/>
            <person name="Bobe J."/>
            <person name="Montfort J."/>
            <person name="Bouchez O."/>
            <person name="Begum T."/>
            <person name="Mejri S."/>
            <person name="Adams A."/>
            <person name="Chen W.-J."/>
            <person name="Guiguen Y."/>
        </authorList>
    </citation>
    <scope>NUCLEOTIDE SEQUENCE</scope>
    <source>
        <strain evidence="6">YG-15Mar2019-1</strain>
        <tissue evidence="6">Brain</tissue>
    </source>
</reference>
<dbReference type="SMART" id="SM00209">
    <property type="entry name" value="TSP1"/>
    <property type="match status" value="2"/>
</dbReference>
<dbReference type="GO" id="GO:0006508">
    <property type="term" value="P:proteolysis"/>
    <property type="evidence" value="ECO:0007669"/>
    <property type="project" value="TreeGrafter"/>
</dbReference>
<dbReference type="InterPro" id="IPR010909">
    <property type="entry name" value="PLAC"/>
</dbReference>
<dbReference type="GO" id="GO:0005576">
    <property type="term" value="C:extracellular region"/>
    <property type="evidence" value="ECO:0007669"/>
    <property type="project" value="UniProtKB-SubCell"/>
</dbReference>
<dbReference type="OrthoDB" id="10062690at2759"/>
<evidence type="ECO:0000256" key="2">
    <source>
        <dbReference type="ARBA" id="ARBA00022525"/>
    </source>
</evidence>
<organism evidence="6 7">
    <name type="scientific">Megalops atlanticus</name>
    <name type="common">Tarpon</name>
    <name type="synonym">Clupea gigantea</name>
    <dbReference type="NCBI Taxonomy" id="7932"/>
    <lineage>
        <taxon>Eukaryota</taxon>
        <taxon>Metazoa</taxon>
        <taxon>Chordata</taxon>
        <taxon>Craniata</taxon>
        <taxon>Vertebrata</taxon>
        <taxon>Euteleostomi</taxon>
        <taxon>Actinopterygii</taxon>
        <taxon>Neopterygii</taxon>
        <taxon>Teleostei</taxon>
        <taxon>Elopiformes</taxon>
        <taxon>Megalopidae</taxon>
        <taxon>Megalops</taxon>
    </lineage>
</organism>
<comment type="caution">
    <text evidence="6">The sequence shown here is derived from an EMBL/GenBank/DDBJ whole genome shotgun (WGS) entry which is preliminary data.</text>
</comment>
<dbReference type="GO" id="GO:0031012">
    <property type="term" value="C:extracellular matrix"/>
    <property type="evidence" value="ECO:0007669"/>
    <property type="project" value="TreeGrafter"/>
</dbReference>
<keyword evidence="4" id="KW-0677">Repeat</keyword>
<dbReference type="GO" id="GO:0004222">
    <property type="term" value="F:metalloendopeptidase activity"/>
    <property type="evidence" value="ECO:0007669"/>
    <property type="project" value="TreeGrafter"/>
</dbReference>
<dbReference type="PROSITE" id="PS50900">
    <property type="entry name" value="PLAC"/>
    <property type="match status" value="1"/>
</dbReference>
<keyword evidence="3" id="KW-0732">Signal</keyword>
<evidence type="ECO:0000313" key="7">
    <source>
        <dbReference type="Proteomes" id="UP001046870"/>
    </source>
</evidence>
<evidence type="ECO:0000256" key="1">
    <source>
        <dbReference type="ARBA" id="ARBA00004613"/>
    </source>
</evidence>
<dbReference type="Gene3D" id="2.20.100.10">
    <property type="entry name" value="Thrombospondin type-1 (TSP1) repeat"/>
    <property type="match status" value="2"/>
</dbReference>
<dbReference type="PROSITE" id="PS50092">
    <property type="entry name" value="TSP1"/>
    <property type="match status" value="2"/>
</dbReference>
<dbReference type="InterPro" id="IPR036383">
    <property type="entry name" value="TSP1_rpt_sf"/>
</dbReference>
<dbReference type="PANTHER" id="PTHR13723:SF200">
    <property type="entry name" value="ADAM METALLOPEPTIDASE WITH THROMBOSPONDIN TYPE 1 MOTIF B, ISOFORM B"/>
    <property type="match status" value="1"/>
</dbReference>
<evidence type="ECO:0000259" key="5">
    <source>
        <dbReference type="PROSITE" id="PS50900"/>
    </source>
</evidence>
<dbReference type="Pfam" id="PF19030">
    <property type="entry name" value="TSP1_ADAMTS"/>
    <property type="match status" value="2"/>
</dbReference>
<keyword evidence="2" id="KW-0964">Secreted</keyword>
<keyword evidence="7" id="KW-1185">Reference proteome</keyword>
<dbReference type="EMBL" id="JAFDVH010000020">
    <property type="protein sequence ID" value="KAG7458830.1"/>
    <property type="molecule type" value="Genomic_DNA"/>
</dbReference>